<keyword evidence="1" id="KW-0808">Transferase</keyword>
<dbReference type="InterPro" id="IPR001206">
    <property type="entry name" value="Diacylglycerol_kinase_cat_dom"/>
</dbReference>
<evidence type="ECO:0000256" key="1">
    <source>
        <dbReference type="ARBA" id="ARBA00022679"/>
    </source>
</evidence>
<dbReference type="InterPro" id="IPR017438">
    <property type="entry name" value="ATP-NAD_kinase_N"/>
</dbReference>
<dbReference type="EMBL" id="DPOP01000080">
    <property type="protein sequence ID" value="HCW67392.1"/>
    <property type="molecule type" value="Genomic_DNA"/>
</dbReference>
<dbReference type="Proteomes" id="UP000264753">
    <property type="component" value="Unassembled WGS sequence"/>
</dbReference>
<accession>A0A358HSR8</accession>
<evidence type="ECO:0000256" key="4">
    <source>
        <dbReference type="ARBA" id="ARBA00022840"/>
    </source>
</evidence>
<dbReference type="AlphaFoldDB" id="A0A358HSR8"/>
<dbReference type="EMBL" id="DOOG01000066">
    <property type="protein sequence ID" value="HBU97834.1"/>
    <property type="molecule type" value="Genomic_DNA"/>
</dbReference>
<dbReference type="PROSITE" id="PS50146">
    <property type="entry name" value="DAGK"/>
    <property type="match status" value="1"/>
</dbReference>
<keyword evidence="2" id="KW-0547">Nucleotide-binding</keyword>
<feature type="domain" description="DAGKc" evidence="5">
    <location>
        <begin position="1"/>
        <end position="131"/>
    </location>
</feature>
<dbReference type="Proteomes" id="UP000264179">
    <property type="component" value="Unassembled WGS sequence"/>
</dbReference>
<protein>
    <submittedName>
        <fullName evidence="6">Diacylglycerol kinase</fullName>
    </submittedName>
</protein>
<gene>
    <name evidence="6" type="ORF">DEF21_08010</name>
    <name evidence="7" type="ORF">DHR80_09305</name>
</gene>
<dbReference type="GO" id="GO:0005886">
    <property type="term" value="C:plasma membrane"/>
    <property type="evidence" value="ECO:0007669"/>
    <property type="project" value="TreeGrafter"/>
</dbReference>
<dbReference type="GO" id="GO:0005524">
    <property type="term" value="F:ATP binding"/>
    <property type="evidence" value="ECO:0007669"/>
    <property type="project" value="UniProtKB-KW"/>
</dbReference>
<dbReference type="Pfam" id="PF00781">
    <property type="entry name" value="DAGK_cat"/>
    <property type="match status" value="1"/>
</dbReference>
<evidence type="ECO:0000313" key="6">
    <source>
        <dbReference type="EMBL" id="HBU97834.1"/>
    </source>
</evidence>
<name>A0A358HSR8_9PROT</name>
<dbReference type="PANTHER" id="PTHR12358">
    <property type="entry name" value="SPHINGOSINE KINASE"/>
    <property type="match status" value="1"/>
</dbReference>
<evidence type="ECO:0000259" key="5">
    <source>
        <dbReference type="PROSITE" id="PS50146"/>
    </source>
</evidence>
<dbReference type="InterPro" id="IPR050187">
    <property type="entry name" value="Lipid_Phosphate_FormReg"/>
</dbReference>
<evidence type="ECO:0000256" key="3">
    <source>
        <dbReference type="ARBA" id="ARBA00022777"/>
    </source>
</evidence>
<evidence type="ECO:0000313" key="9">
    <source>
        <dbReference type="Proteomes" id="UP000264753"/>
    </source>
</evidence>
<sequence length="319" mass="34362">MFQPEVTIIFNPRAGGNKQRFLSEILQHAGVKVELLQTTHPGHARELARKVRAHKRLFVAGGDGSLNEALNGLLDAQIDGHEVPPLGIIPLGTANVLAVEVGLSLRAKAIADYINNPGMVWVRPGVVNGRAFFLMVGMGADADTVGNVSLRLKRLIGKGAYVLEGLRSIFFPRHRDFEVNIGRENYRASGVIVTHAKHYGGAFVISDDASLTSNQLDVLLMPGNGIWALARYGLALTLNRLHKQSDVSLVRTERLTIKSHCGPAPLQIDGENAGKLPCEISLSPYPVRLMVPSAYATQHNAQADATAKGAKPVLQIAAD</sequence>
<evidence type="ECO:0000313" key="7">
    <source>
        <dbReference type="EMBL" id="HCW67392.1"/>
    </source>
</evidence>
<organism evidence="6 9">
    <name type="scientific">Thalassospira lucentensis</name>
    <dbReference type="NCBI Taxonomy" id="168935"/>
    <lineage>
        <taxon>Bacteria</taxon>
        <taxon>Pseudomonadati</taxon>
        <taxon>Pseudomonadota</taxon>
        <taxon>Alphaproteobacteria</taxon>
        <taxon>Rhodospirillales</taxon>
        <taxon>Thalassospiraceae</taxon>
        <taxon>Thalassospira</taxon>
    </lineage>
</organism>
<dbReference type="PANTHER" id="PTHR12358:SF106">
    <property type="entry name" value="LIPID KINASE YEGS"/>
    <property type="match status" value="1"/>
</dbReference>
<dbReference type="RefSeq" id="WP_276652632.1">
    <property type="nucleotide sequence ID" value="NZ_DOOG01000066.1"/>
</dbReference>
<dbReference type="Gene3D" id="2.60.200.40">
    <property type="match status" value="1"/>
</dbReference>
<reference evidence="8 9" key="1">
    <citation type="journal article" date="2018" name="Nat. Biotechnol.">
        <title>A standardized bacterial taxonomy based on genome phylogeny substantially revises the tree of life.</title>
        <authorList>
            <person name="Parks D.H."/>
            <person name="Chuvochina M."/>
            <person name="Waite D.W."/>
            <person name="Rinke C."/>
            <person name="Skarshewski A."/>
            <person name="Chaumeil P.A."/>
            <person name="Hugenholtz P."/>
        </authorList>
    </citation>
    <scope>NUCLEOTIDE SEQUENCE [LARGE SCALE GENOMIC DNA]</scope>
    <source>
        <strain evidence="6">UBA8707</strain>
        <strain evidence="7">UBA9881</strain>
    </source>
</reference>
<dbReference type="InterPro" id="IPR016064">
    <property type="entry name" value="NAD/diacylglycerol_kinase_sf"/>
</dbReference>
<keyword evidence="4" id="KW-0067">ATP-binding</keyword>
<dbReference type="Gene3D" id="3.40.50.10330">
    <property type="entry name" value="Probable inorganic polyphosphate/atp-NAD kinase, domain 1"/>
    <property type="match status" value="1"/>
</dbReference>
<evidence type="ECO:0000313" key="8">
    <source>
        <dbReference type="Proteomes" id="UP000264179"/>
    </source>
</evidence>
<evidence type="ECO:0000256" key="2">
    <source>
        <dbReference type="ARBA" id="ARBA00022741"/>
    </source>
</evidence>
<dbReference type="InterPro" id="IPR045540">
    <property type="entry name" value="YegS/DAGK_C"/>
</dbReference>
<dbReference type="Pfam" id="PF19279">
    <property type="entry name" value="YegS_C"/>
    <property type="match status" value="1"/>
</dbReference>
<dbReference type="SUPFAM" id="SSF111331">
    <property type="entry name" value="NAD kinase/diacylglycerol kinase-like"/>
    <property type="match status" value="1"/>
</dbReference>
<comment type="caution">
    <text evidence="6">The sequence shown here is derived from an EMBL/GenBank/DDBJ whole genome shotgun (WGS) entry which is preliminary data.</text>
</comment>
<proteinExistence type="predicted"/>
<dbReference type="GO" id="GO:0016301">
    <property type="term" value="F:kinase activity"/>
    <property type="evidence" value="ECO:0007669"/>
    <property type="project" value="UniProtKB-KW"/>
</dbReference>
<keyword evidence="3 6" id="KW-0418">Kinase</keyword>
<dbReference type="STRING" id="168935.AUP42_16010"/>
<dbReference type="SMART" id="SM00046">
    <property type="entry name" value="DAGKc"/>
    <property type="match status" value="1"/>
</dbReference>